<evidence type="ECO:0008006" key="4">
    <source>
        <dbReference type="Google" id="ProtNLM"/>
    </source>
</evidence>
<reference evidence="2 3" key="1">
    <citation type="submission" date="2023-01" db="EMBL/GenBank/DDBJ databases">
        <title>Analysis of 21 Apiospora genomes using comparative genomics revels a genus with tremendous synthesis potential of carbohydrate active enzymes and secondary metabolites.</title>
        <authorList>
            <person name="Sorensen T."/>
        </authorList>
    </citation>
    <scope>NUCLEOTIDE SEQUENCE [LARGE SCALE GENOMIC DNA]</scope>
    <source>
        <strain evidence="2 3">CBS 20057</strain>
    </source>
</reference>
<organism evidence="2 3">
    <name type="scientific">Apiospora marii</name>
    <dbReference type="NCBI Taxonomy" id="335849"/>
    <lineage>
        <taxon>Eukaryota</taxon>
        <taxon>Fungi</taxon>
        <taxon>Dikarya</taxon>
        <taxon>Ascomycota</taxon>
        <taxon>Pezizomycotina</taxon>
        <taxon>Sordariomycetes</taxon>
        <taxon>Xylariomycetidae</taxon>
        <taxon>Amphisphaeriales</taxon>
        <taxon>Apiosporaceae</taxon>
        <taxon>Apiospora</taxon>
    </lineage>
</organism>
<proteinExistence type="predicted"/>
<dbReference type="InterPro" id="IPR027417">
    <property type="entry name" value="P-loop_NTPase"/>
</dbReference>
<gene>
    <name evidence="2" type="ORF">PG991_014454</name>
</gene>
<sequence>MERFVSHTATGGLWRELEAVSGALGQLSIPEVEPELTDLSEQIGDIIDIVRSFDQLATAERRNPSGYLSLQSQNGAFHLGPVLDSTSAMINECALFSHTLQSGIEYIAYMRSEAGYATPESRLKSQSWYDETSHALKLQAKVLRALFTATDLLSRQNDIDDNSMSRETRSSISTRLHYQIGLAEQEINLNCYSEPKIAKGAIAAAKAVTLHIPPTPNKHFVIVRAVKTYFTGREVQLSKLEAAFSEPTHHRQQIFVIFGLSGTGKTELAFKFAHGCRDRFWGVFFVDGSSRKNATSSYAEIATLGGVEPNEKAAKNWLTTRALPWLLIIDNVDDEEINIEELLPPGPKGCVLVTTRNPAHVTYGNAGERYLELLPMEPNDAEALIIKAAGEPRPWPKLVVDSANTICDALGFLPLALIQAAKAILNGICEWPEYLKFYDRQIQRIRRTLHGRKGSVSSRRKRDEDDNSMHVFSTYEILYESLESSPKERYRDAVELLHIFSFFHFQNIRFDVLLSAAINPLREELQQKEDDEKDRQLQKQLAKPPRKPWIMFLRELRAFVNMKLATPLPLPNILRNHDGLGLGDLEDEVEVRLRHALSVLIERSLITRHDRGTGRYSMHRLVHKWIRDRPEMSTAHQALWCQISMTTLACSIRRPPHGDNEGENRGRRELLPHINHVRQCQATFDRRFEENVAKAKPERMLKKLYGRREAEQDVRFSRVYAETGNYSEAQQLQQKVLDYVSSRLGPDHPLAIWVSLFLTKTLWEMSAFDKATQQQRQAYQHCIGTWGEDHPLSLDVGDLLASALYMKGRWAEATSIQATTLERMRNLYGEKHEKTLKSMRNLGRLYYRYMDFERATMLHQKSYDGMKEILGETHLETLTSLEDLANSYVQQGGEENTDAIKEEQLAQSHKRMVFVYEERKKQLGEEHPYTLLAILYLARLKSEIGQHLEAVEMIREGLLVAERNVGKDHIAVLLARTIYATVLTKLGRFAKAESIFYMLIDKSRYSLIVDEGQDHPDRLSNMWLLAECFERQGQKEKALAMYEEFLSSLAEIGGEGLGMRHRILARAQKKIATLRGVVVDTECGAGLGESDQPEHDRLRSKAATWPRDT</sequence>
<evidence type="ECO:0000313" key="2">
    <source>
        <dbReference type="EMBL" id="KAK7998779.1"/>
    </source>
</evidence>
<evidence type="ECO:0000313" key="3">
    <source>
        <dbReference type="Proteomes" id="UP001396898"/>
    </source>
</evidence>
<dbReference type="Gene3D" id="3.40.50.300">
    <property type="entry name" value="P-loop containing nucleotide triphosphate hydrolases"/>
    <property type="match status" value="1"/>
</dbReference>
<dbReference type="Proteomes" id="UP001396898">
    <property type="component" value="Unassembled WGS sequence"/>
</dbReference>
<accession>A0ABR1R5E3</accession>
<keyword evidence="3" id="KW-1185">Reference proteome</keyword>
<dbReference type="EMBL" id="JAQQWI010000019">
    <property type="protein sequence ID" value="KAK7998779.1"/>
    <property type="molecule type" value="Genomic_DNA"/>
</dbReference>
<evidence type="ECO:0000256" key="1">
    <source>
        <dbReference type="SAM" id="MobiDB-lite"/>
    </source>
</evidence>
<name>A0ABR1R5E3_9PEZI</name>
<dbReference type="SUPFAM" id="SSF52540">
    <property type="entry name" value="P-loop containing nucleoside triphosphate hydrolases"/>
    <property type="match status" value="1"/>
</dbReference>
<comment type="caution">
    <text evidence="2">The sequence shown here is derived from an EMBL/GenBank/DDBJ whole genome shotgun (WGS) entry which is preliminary data.</text>
</comment>
<dbReference type="Gene3D" id="1.25.40.10">
    <property type="entry name" value="Tetratricopeptide repeat domain"/>
    <property type="match status" value="2"/>
</dbReference>
<dbReference type="PANTHER" id="PTHR46082:SF6">
    <property type="entry name" value="AAA+ ATPASE DOMAIN-CONTAINING PROTEIN-RELATED"/>
    <property type="match status" value="1"/>
</dbReference>
<dbReference type="Pfam" id="PF13424">
    <property type="entry name" value="TPR_12"/>
    <property type="match status" value="2"/>
</dbReference>
<protein>
    <recommendedName>
        <fullName evidence="4">NB-ARC domain-containing protein</fullName>
    </recommendedName>
</protein>
<dbReference type="InterPro" id="IPR053137">
    <property type="entry name" value="NLR-like"/>
</dbReference>
<dbReference type="InterPro" id="IPR011990">
    <property type="entry name" value="TPR-like_helical_dom_sf"/>
</dbReference>
<feature type="region of interest" description="Disordered" evidence="1">
    <location>
        <begin position="1085"/>
        <end position="1109"/>
    </location>
</feature>
<dbReference type="PANTHER" id="PTHR46082">
    <property type="entry name" value="ATP/GTP-BINDING PROTEIN-RELATED"/>
    <property type="match status" value="1"/>
</dbReference>
<dbReference type="SUPFAM" id="SSF48452">
    <property type="entry name" value="TPR-like"/>
    <property type="match status" value="2"/>
</dbReference>